<feature type="transmembrane region" description="Helical" evidence="12">
    <location>
        <begin position="155"/>
        <end position="176"/>
    </location>
</feature>
<feature type="domain" description="EF-hand" evidence="13">
    <location>
        <begin position="602"/>
        <end position="637"/>
    </location>
</feature>
<evidence type="ECO:0000256" key="8">
    <source>
        <dbReference type="ARBA" id="ARBA00023159"/>
    </source>
</evidence>
<name>A0A0M0J7E6_9EUKA</name>
<comment type="similarity">
    <text evidence="11">Belongs to the SGF11 family.</text>
</comment>
<dbReference type="GO" id="GO:0006325">
    <property type="term" value="P:chromatin organization"/>
    <property type="evidence" value="ECO:0007669"/>
    <property type="project" value="UniProtKB-KW"/>
</dbReference>
<dbReference type="EMBL" id="JWZX01003306">
    <property type="protein sequence ID" value="KOO22153.1"/>
    <property type="molecule type" value="Genomic_DNA"/>
</dbReference>
<dbReference type="Pfam" id="PF07885">
    <property type="entry name" value="Ion_trans_2"/>
    <property type="match status" value="2"/>
</dbReference>
<dbReference type="Gene3D" id="1.10.287.70">
    <property type="match status" value="2"/>
</dbReference>
<evidence type="ECO:0000256" key="6">
    <source>
        <dbReference type="ARBA" id="ARBA00022853"/>
    </source>
</evidence>
<keyword evidence="5" id="KW-0106">Calcium</keyword>
<dbReference type="GO" id="GO:0070461">
    <property type="term" value="C:SAGA-type complex"/>
    <property type="evidence" value="ECO:0007669"/>
    <property type="project" value="UniProtKB-ARBA"/>
</dbReference>
<comment type="caution">
    <text evidence="14">The sequence shown here is derived from an EMBL/GenBank/DDBJ whole genome shotgun (WGS) entry which is preliminary data.</text>
</comment>
<evidence type="ECO:0000256" key="7">
    <source>
        <dbReference type="ARBA" id="ARBA00023015"/>
    </source>
</evidence>
<evidence type="ECO:0000256" key="9">
    <source>
        <dbReference type="ARBA" id="ARBA00023163"/>
    </source>
</evidence>
<evidence type="ECO:0000256" key="12">
    <source>
        <dbReference type="SAM" id="Phobius"/>
    </source>
</evidence>
<evidence type="ECO:0000313" key="15">
    <source>
        <dbReference type="Proteomes" id="UP000037460"/>
    </source>
</evidence>
<keyword evidence="12" id="KW-0812">Transmembrane</keyword>
<dbReference type="InterPro" id="IPR018490">
    <property type="entry name" value="cNMP-bd_dom_sf"/>
</dbReference>
<keyword evidence="15" id="KW-1185">Reference proteome</keyword>
<comment type="subcellular location">
    <subcellularLocation>
        <location evidence="1 11">Nucleus</location>
    </subcellularLocation>
</comment>
<keyword evidence="12" id="KW-0472">Membrane</keyword>
<protein>
    <recommendedName>
        <fullName evidence="11">SAGA-associated factor 11</fullName>
    </recommendedName>
</protein>
<dbReference type="PANTHER" id="PTHR47823:SF9">
    <property type="entry name" value="CHROMOSOME UNDETERMINED SCAFFOLD_10, WHOLE GENOME SHOTGUN SEQUENCE"/>
    <property type="match status" value="1"/>
</dbReference>
<evidence type="ECO:0000256" key="4">
    <source>
        <dbReference type="ARBA" id="ARBA00022833"/>
    </source>
</evidence>
<dbReference type="GO" id="GO:0005634">
    <property type="term" value="C:nucleus"/>
    <property type="evidence" value="ECO:0007669"/>
    <property type="project" value="UniProtKB-SubCell"/>
</dbReference>
<keyword evidence="4" id="KW-0862">Zinc</keyword>
<keyword evidence="2" id="KW-0479">Metal-binding</keyword>
<evidence type="ECO:0000256" key="2">
    <source>
        <dbReference type="ARBA" id="ARBA00022723"/>
    </source>
</evidence>
<keyword evidence="9" id="KW-0804">Transcription</keyword>
<gene>
    <name evidence="14" type="ORF">Ctob_000700</name>
</gene>
<keyword evidence="10" id="KW-0539">Nucleus</keyword>
<dbReference type="GO" id="GO:0008270">
    <property type="term" value="F:zinc ion binding"/>
    <property type="evidence" value="ECO:0007669"/>
    <property type="project" value="UniProtKB-KW"/>
</dbReference>
<dbReference type="InterPro" id="IPR002048">
    <property type="entry name" value="EF_hand_dom"/>
</dbReference>
<dbReference type="Proteomes" id="UP000037460">
    <property type="component" value="Unassembled WGS sequence"/>
</dbReference>
<dbReference type="Pfam" id="PF08209">
    <property type="entry name" value="Sgf11"/>
    <property type="match status" value="1"/>
</dbReference>
<dbReference type="PROSITE" id="PS00018">
    <property type="entry name" value="EF_HAND_1"/>
    <property type="match status" value="1"/>
</dbReference>
<keyword evidence="8 11" id="KW-0010">Activator</keyword>
<keyword evidence="6" id="KW-0156">Chromatin regulator</keyword>
<reference evidence="15" key="1">
    <citation type="journal article" date="2015" name="PLoS Genet.">
        <title>Genome Sequence and Transcriptome Analyses of Chrysochromulina tobin: Metabolic Tools for Enhanced Algal Fitness in the Prominent Order Prymnesiales (Haptophyceae).</title>
        <authorList>
            <person name="Hovde B.T."/>
            <person name="Deodato C.R."/>
            <person name="Hunsperger H.M."/>
            <person name="Ryken S.A."/>
            <person name="Yost W."/>
            <person name="Jha R.K."/>
            <person name="Patterson J."/>
            <person name="Monnat R.J. Jr."/>
            <person name="Barlow S.B."/>
            <person name="Starkenburg S.R."/>
            <person name="Cattolico R.A."/>
        </authorList>
    </citation>
    <scope>NUCLEOTIDE SEQUENCE</scope>
    <source>
        <strain evidence="15">CCMP291</strain>
    </source>
</reference>
<dbReference type="SUPFAM" id="SSF51206">
    <property type="entry name" value="cAMP-binding domain-like"/>
    <property type="match status" value="1"/>
</dbReference>
<dbReference type="AlphaFoldDB" id="A0A0M0J7E6"/>
<dbReference type="InterPro" id="IPR014710">
    <property type="entry name" value="RmlC-like_jellyroll"/>
</dbReference>
<evidence type="ECO:0000256" key="5">
    <source>
        <dbReference type="ARBA" id="ARBA00022837"/>
    </source>
</evidence>
<proteinExistence type="inferred from homology"/>
<accession>A0A0M0J7E6</accession>
<evidence type="ECO:0000256" key="10">
    <source>
        <dbReference type="ARBA" id="ARBA00023242"/>
    </source>
</evidence>
<dbReference type="OrthoDB" id="297496at2759"/>
<evidence type="ECO:0000256" key="11">
    <source>
        <dbReference type="RuleBase" id="RU261113"/>
    </source>
</evidence>
<dbReference type="Gene3D" id="2.60.120.10">
    <property type="entry name" value="Jelly Rolls"/>
    <property type="match status" value="1"/>
</dbReference>
<dbReference type="PANTHER" id="PTHR47823">
    <property type="entry name" value="ION_TRANS DOMAIN-CONTAINING PROTEIN"/>
    <property type="match status" value="1"/>
</dbReference>
<keyword evidence="3" id="KW-0863">Zinc-finger</keyword>
<dbReference type="SUPFAM" id="SSF81324">
    <property type="entry name" value="Voltage-gated potassium channels"/>
    <property type="match status" value="2"/>
</dbReference>
<dbReference type="PROSITE" id="PS50222">
    <property type="entry name" value="EF_HAND_2"/>
    <property type="match status" value="1"/>
</dbReference>
<evidence type="ECO:0000259" key="13">
    <source>
        <dbReference type="PROSITE" id="PS50222"/>
    </source>
</evidence>
<dbReference type="GO" id="GO:0005509">
    <property type="term" value="F:calcium ion binding"/>
    <property type="evidence" value="ECO:0007669"/>
    <property type="project" value="InterPro"/>
</dbReference>
<keyword evidence="7" id="KW-0805">Transcription regulation</keyword>
<dbReference type="Gene3D" id="1.10.238.10">
    <property type="entry name" value="EF-hand"/>
    <property type="match status" value="1"/>
</dbReference>
<dbReference type="InterPro" id="IPR013246">
    <property type="entry name" value="SAGA_su_Sgf11"/>
</dbReference>
<evidence type="ECO:0000256" key="3">
    <source>
        <dbReference type="ARBA" id="ARBA00022771"/>
    </source>
</evidence>
<feature type="transmembrane region" description="Helical" evidence="12">
    <location>
        <begin position="407"/>
        <end position="429"/>
    </location>
</feature>
<dbReference type="InterPro" id="IPR011992">
    <property type="entry name" value="EF-hand-dom_pair"/>
</dbReference>
<evidence type="ECO:0000256" key="1">
    <source>
        <dbReference type="ARBA" id="ARBA00004123"/>
    </source>
</evidence>
<evidence type="ECO:0000313" key="14">
    <source>
        <dbReference type="EMBL" id="KOO22153.1"/>
    </source>
</evidence>
<dbReference type="SUPFAM" id="SSF47473">
    <property type="entry name" value="EF-hand"/>
    <property type="match status" value="1"/>
</dbReference>
<dbReference type="InterPro" id="IPR013099">
    <property type="entry name" value="K_chnl_dom"/>
</dbReference>
<sequence length="808" mass="88564">MLSNDTLNQMRLVKLVRLVKASRILKRWWTSFALDFSTLTVVTCILGYLYFGHLLACFLVLGGSLAETPLDTWKGSKKFCVQTDDPHDVNNEFFQPYKTWVLMPPPSNPDIAHLTDVWCVGPYELWVMTFYWMIMLISGAAGGDTDAIYMNPSESMLFMFCTIVACLINSVIIASLCDVLSNMNPEGVAFRNSMDQLNRYCRKHKLAQPTRIKLREYLYRSEHVQVCKSQQALMMLLSQKLQGELSLQVNGPWLMTIPFLRGIETACSVLISLKLESMVFVPTELLPADAMYHVSKGTVIYRGPVLLGGSVFGDDCILQRISLRSLPARALTYVDVTRVTCENLLSIVYDRIDGSSGASATFKYPLAADKGWNVWESLYFLMGAAATVGYGDLYPDPSVQGSRAFTVVYIIFGVGVVFAQLSALIARCIQPLYSWSRNAMERCFPQKGIDIDGDGIADFKVPRKPLFYYSKNLAAPFVMIMSIQGAFAAVFCEIEGWDFGSACYHCFVTITTVGFGDVKINTDGGRMWALFHILFSVSILTATLGDVSELHEAREAALRRMKMIKGAADVGLMLSLDKDGNGVDKFEFVTGMLIMLDGVSQQDIDLFSKLFEKLDIDGSGLIDADDITALDPARKIASRRPSDNFDHKASCPEGAFDAVEDAFDADLAKEVAEEALLVAGGVVTCSEEVKALLEGARGTLPNGDEKVSKPLFALLSEEAAKISAERSAAQKALAPGAAAGPGADVFGNRLTKQAAAAETIICTNCGTSLTANRYAPHLERCMLGKGRASARQARDAMRAKEVPLQSAL</sequence>
<keyword evidence="12" id="KW-1133">Transmembrane helix</keyword>
<dbReference type="InterPro" id="IPR018247">
    <property type="entry name" value="EF_Hand_1_Ca_BS"/>
</dbReference>
<feature type="transmembrane region" description="Helical" evidence="12">
    <location>
        <begin position="32"/>
        <end position="61"/>
    </location>
</feature>
<organism evidence="14 15">
    <name type="scientific">Chrysochromulina tobinii</name>
    <dbReference type="NCBI Taxonomy" id="1460289"/>
    <lineage>
        <taxon>Eukaryota</taxon>
        <taxon>Haptista</taxon>
        <taxon>Haptophyta</taxon>
        <taxon>Prymnesiophyceae</taxon>
        <taxon>Prymnesiales</taxon>
        <taxon>Chrysochromulinaceae</taxon>
        <taxon>Chrysochromulina</taxon>
    </lineage>
</organism>
<feature type="transmembrane region" description="Helical" evidence="12">
    <location>
        <begin position="527"/>
        <end position="545"/>
    </location>
</feature>
<feature type="transmembrane region" description="Helical" evidence="12">
    <location>
        <begin position="125"/>
        <end position="143"/>
    </location>
</feature>